<sequence>MGRAPGSSRKKFQNCLDAIATLHLARRHYDTNRRSRDEAERTPRASSRLRLQQLSPHTGLKKKCTLFAIPRPVPDETRYLRILTSSAFYDARSGHLVIPNFMLWDGIGNR</sequence>
<reference evidence="2" key="1">
    <citation type="journal article" date="2020" name="bioRxiv">
        <title>Whole genome comparisons of ergot fungi reveals the divergence and evolution of species within the genus Claviceps are the result of varying mechanisms driving genome evolution and host range expansion.</title>
        <authorList>
            <person name="Wyka S.A."/>
            <person name="Mondo S.J."/>
            <person name="Liu M."/>
            <person name="Dettman J."/>
            <person name="Nalam V."/>
            <person name="Broders K.D."/>
        </authorList>
    </citation>
    <scope>NUCLEOTIDE SEQUENCE</scope>
    <source>
        <strain evidence="2">CCC 602</strain>
    </source>
</reference>
<evidence type="ECO:0000256" key="1">
    <source>
        <dbReference type="SAM" id="MobiDB-lite"/>
    </source>
</evidence>
<dbReference type="EMBL" id="SRPW01001267">
    <property type="protein sequence ID" value="KAG6003712.1"/>
    <property type="molecule type" value="Genomic_DNA"/>
</dbReference>
<proteinExistence type="predicted"/>
<gene>
    <name evidence="2" type="ORF">E4U43_000882</name>
</gene>
<evidence type="ECO:0000313" key="2">
    <source>
        <dbReference type="EMBL" id="KAG6003712.1"/>
    </source>
</evidence>
<evidence type="ECO:0000313" key="3">
    <source>
        <dbReference type="Proteomes" id="UP000748025"/>
    </source>
</evidence>
<feature type="compositionally biased region" description="Basic and acidic residues" evidence="1">
    <location>
        <begin position="29"/>
        <end position="43"/>
    </location>
</feature>
<dbReference type="Proteomes" id="UP000748025">
    <property type="component" value="Unassembled WGS sequence"/>
</dbReference>
<name>A0A9P7N988_9HYPO</name>
<dbReference type="AlphaFoldDB" id="A0A9P7N988"/>
<protein>
    <submittedName>
        <fullName evidence="2">Uncharacterized protein</fullName>
    </submittedName>
</protein>
<organism evidence="2 3">
    <name type="scientific">Claviceps pusilla</name>
    <dbReference type="NCBI Taxonomy" id="123648"/>
    <lineage>
        <taxon>Eukaryota</taxon>
        <taxon>Fungi</taxon>
        <taxon>Dikarya</taxon>
        <taxon>Ascomycota</taxon>
        <taxon>Pezizomycotina</taxon>
        <taxon>Sordariomycetes</taxon>
        <taxon>Hypocreomycetidae</taxon>
        <taxon>Hypocreales</taxon>
        <taxon>Clavicipitaceae</taxon>
        <taxon>Claviceps</taxon>
    </lineage>
</organism>
<keyword evidence="3" id="KW-1185">Reference proteome</keyword>
<dbReference type="OrthoDB" id="10541098at2759"/>
<feature type="region of interest" description="Disordered" evidence="1">
    <location>
        <begin position="29"/>
        <end position="54"/>
    </location>
</feature>
<comment type="caution">
    <text evidence="2">The sequence shown here is derived from an EMBL/GenBank/DDBJ whole genome shotgun (WGS) entry which is preliminary data.</text>
</comment>
<accession>A0A9P7N988</accession>